<dbReference type="Pfam" id="PF14559">
    <property type="entry name" value="TPR_19"/>
    <property type="match status" value="3"/>
</dbReference>
<evidence type="ECO:0000256" key="1">
    <source>
        <dbReference type="ARBA" id="ARBA00022737"/>
    </source>
</evidence>
<keyword evidence="1" id="KW-0677">Repeat</keyword>
<dbReference type="SMART" id="SM00028">
    <property type="entry name" value="TPR"/>
    <property type="match status" value="12"/>
</dbReference>
<reference evidence="5 6" key="1">
    <citation type="submission" date="2018-08" db="EMBL/GenBank/DDBJ databases">
        <title>Genome sequence of Marinobacter flavimaris KCTC 12185.</title>
        <authorList>
            <person name="Chun J."/>
            <person name="Kim B.-Y."/>
            <person name="Choi S.-B."/>
            <person name="Kwak M.-J."/>
        </authorList>
    </citation>
    <scope>NUCLEOTIDE SEQUENCE [LARGE SCALE GENOMIC DNA]</scope>
    <source>
        <strain evidence="5 6">KCTC 12185</strain>
    </source>
</reference>
<evidence type="ECO:0000256" key="4">
    <source>
        <dbReference type="SAM" id="SignalP"/>
    </source>
</evidence>
<dbReference type="RefSeq" id="WP_104271140.1">
    <property type="nucleotide sequence ID" value="NZ_PSSW01000008.1"/>
</dbReference>
<dbReference type="EMBL" id="QRDH01000001">
    <property type="protein sequence ID" value="RDU42789.1"/>
    <property type="molecule type" value="Genomic_DNA"/>
</dbReference>
<dbReference type="InterPro" id="IPR019734">
    <property type="entry name" value="TPR_rpt"/>
</dbReference>
<dbReference type="Gene3D" id="1.25.40.10">
    <property type="entry name" value="Tetratricopeptide repeat domain"/>
    <property type="match status" value="5"/>
</dbReference>
<gene>
    <name evidence="5" type="ORF">DXI23_03755</name>
</gene>
<accession>A0A3D8H8L4</accession>
<feature type="repeat" description="TPR" evidence="3">
    <location>
        <begin position="39"/>
        <end position="72"/>
    </location>
</feature>
<keyword evidence="6" id="KW-1185">Reference proteome</keyword>
<feature type="signal peptide" evidence="4">
    <location>
        <begin position="1"/>
        <end position="28"/>
    </location>
</feature>
<evidence type="ECO:0000313" key="6">
    <source>
        <dbReference type="Proteomes" id="UP000256431"/>
    </source>
</evidence>
<keyword evidence="2 3" id="KW-0802">TPR repeat</keyword>
<name>A0A3D8H8L4_9GAMM</name>
<evidence type="ECO:0000256" key="2">
    <source>
        <dbReference type="ARBA" id="ARBA00022803"/>
    </source>
</evidence>
<keyword evidence="4" id="KW-0732">Signal</keyword>
<feature type="repeat" description="TPR" evidence="3">
    <location>
        <begin position="831"/>
        <end position="864"/>
    </location>
</feature>
<dbReference type="PROSITE" id="PS50005">
    <property type="entry name" value="TPR"/>
    <property type="match status" value="3"/>
</dbReference>
<dbReference type="PROSITE" id="PS51257">
    <property type="entry name" value="PROKAR_LIPOPROTEIN"/>
    <property type="match status" value="1"/>
</dbReference>
<dbReference type="PANTHER" id="PTHR45586:SF1">
    <property type="entry name" value="LIPOPOLYSACCHARIDE ASSEMBLY PROTEIN B"/>
    <property type="match status" value="1"/>
</dbReference>
<dbReference type="Proteomes" id="UP000256431">
    <property type="component" value="Unassembled WGS sequence"/>
</dbReference>
<evidence type="ECO:0000313" key="5">
    <source>
        <dbReference type="EMBL" id="RDU42789.1"/>
    </source>
</evidence>
<dbReference type="InterPro" id="IPR051012">
    <property type="entry name" value="CellSynth/LPSAsmb/PSIAsmb"/>
</dbReference>
<comment type="caution">
    <text evidence="5">The sequence shown here is derived from an EMBL/GenBank/DDBJ whole genome shotgun (WGS) entry which is preliminary data.</text>
</comment>
<feature type="repeat" description="TPR" evidence="3">
    <location>
        <begin position="351"/>
        <end position="384"/>
    </location>
</feature>
<dbReference type="SUPFAM" id="SSF48452">
    <property type="entry name" value="TPR-like"/>
    <property type="match status" value="5"/>
</dbReference>
<proteinExistence type="predicted"/>
<organism evidence="5 6">
    <name type="scientific">Marinobacter flavimaris</name>
    <dbReference type="NCBI Taxonomy" id="262076"/>
    <lineage>
        <taxon>Bacteria</taxon>
        <taxon>Pseudomonadati</taxon>
        <taxon>Pseudomonadota</taxon>
        <taxon>Gammaproteobacteria</taxon>
        <taxon>Pseudomonadales</taxon>
        <taxon>Marinobacteraceae</taxon>
        <taxon>Marinobacter</taxon>
    </lineage>
</organism>
<feature type="chain" id="PRO_5017738456" evidence="4">
    <location>
        <begin position="29"/>
        <end position="878"/>
    </location>
</feature>
<dbReference type="PANTHER" id="PTHR45586">
    <property type="entry name" value="TPR REPEAT-CONTAINING PROTEIN PA4667"/>
    <property type="match status" value="1"/>
</dbReference>
<dbReference type="Pfam" id="PF13181">
    <property type="entry name" value="TPR_8"/>
    <property type="match status" value="1"/>
</dbReference>
<dbReference type="InterPro" id="IPR011990">
    <property type="entry name" value="TPR-like_helical_dom_sf"/>
</dbReference>
<dbReference type="AlphaFoldDB" id="A0A3D8H8L4"/>
<dbReference type="Pfam" id="PF13432">
    <property type="entry name" value="TPR_16"/>
    <property type="match status" value="1"/>
</dbReference>
<protein>
    <submittedName>
        <fullName evidence="5">Tetratricopeptide repeat protein</fullName>
    </submittedName>
</protein>
<sequence>MRTRNQTLRIMPRLLLASALLAPLPLLVGCNNQPDSSEAMSHISRADTYAEQGQYRSALVEIKNAIQADPNNVSHIVRLAEVYQAIGAYEQASDLLEPWLENDASDVALPLAQAYVEQGKQLSALETLETFAADSPEAQLQASLIRAEALRLAGEKAEALALFRNLTDSNGANIKAIVGVARSHLDLNQTSQAIQALDEWTNRNEQEPEVLYWKGVAQYRENQLEAASATLTDAVGALPTSDVFLPIRRDILSSLSRVLTEQGRITEAQVYNRILAENLNTGAREQGEAAVAAIKDGNIDEAKTILRDMLKLDPDNEQVALMLGALSAGTGELDEGTRLLTENLDPETTPTQFIRAATMAQIDAGDREEALKTLDRAIKARPNDNELLAMHGILALSLPEYQDAGVASLSKAISNEPDRVRLRLALAQYHIRNDQPEQALGQLRMAFTSNPSEWNTTGTYLNLLIQQGETTEAAEIRDSLLNGYGEEPSAVLLASMADAQLGNTEAAKKRLETLVNESPQLQAPKVALAMLYNQTGQPDKAVEMFIDAAKITPGAIRPLQQAGQIYAQNHSVDEVEQWLSKVGQDNPELIMNTDALGALIRIRRGELSDARNLLDKWQTEDSEAVSRATGQLLRAEAQEAANARDFATARAKAAEAIALEPENLRYALLPVGIYELEGKLNEALKALAAVEETFGSERAVILSRATLLKQKDGDSPAYDYLLAQWQSTRDTGLMPSLLGLAKTVAPESQDELTDSWLSVAPNSSAAHMARADWLMANQQEIVAANHYEQVISRQPNNIAALNNLAWLLREENPTRAIEMAGRARDLAPDNAAVLDTYGWILHLTGNHAEAKEVIERALALAPENAEIRSHLETVKQAM</sequence>
<evidence type="ECO:0000256" key="3">
    <source>
        <dbReference type="PROSITE-ProRule" id="PRU00339"/>
    </source>
</evidence>